<dbReference type="InterPro" id="IPR003599">
    <property type="entry name" value="Ig_sub"/>
</dbReference>
<keyword evidence="8" id="KW-0677">Repeat</keyword>
<evidence type="ECO:0000256" key="7">
    <source>
        <dbReference type="ARBA" id="ARBA00022729"/>
    </source>
</evidence>
<keyword evidence="13" id="KW-1015">Disulfide bond</keyword>
<dbReference type="InterPro" id="IPR013098">
    <property type="entry name" value="Ig_I-set"/>
</dbReference>
<evidence type="ECO:0000313" key="21">
    <source>
        <dbReference type="Proteomes" id="UP001152562"/>
    </source>
</evidence>
<dbReference type="Pfam" id="PF13927">
    <property type="entry name" value="Ig_3"/>
    <property type="match status" value="2"/>
</dbReference>
<accession>A0A9P0TGG7</accession>
<dbReference type="GO" id="GO:0043005">
    <property type="term" value="C:neuron projection"/>
    <property type="evidence" value="ECO:0007669"/>
    <property type="project" value="TreeGrafter"/>
</dbReference>
<evidence type="ECO:0000256" key="5">
    <source>
        <dbReference type="ARBA" id="ARBA00022448"/>
    </source>
</evidence>
<keyword evidence="6" id="KW-1003">Cell membrane</keyword>
<dbReference type="InterPro" id="IPR007110">
    <property type="entry name" value="Ig-like_dom"/>
</dbReference>
<reference evidence="20" key="1">
    <citation type="submission" date="2022-05" db="EMBL/GenBank/DDBJ databases">
        <authorList>
            <person name="Okamura Y."/>
        </authorList>
    </citation>
    <scope>NUCLEOTIDE SEQUENCE</scope>
</reference>
<dbReference type="Gene3D" id="3.30.460.80">
    <property type="entry name" value="NADH:ubiquinone oxidoreductase, 30kDa subunit"/>
    <property type="match status" value="1"/>
</dbReference>
<feature type="domain" description="Ig-like" evidence="19">
    <location>
        <begin position="506"/>
        <end position="598"/>
    </location>
</feature>
<dbReference type="InterPro" id="IPR010218">
    <property type="entry name" value="NADH_DH_suC"/>
</dbReference>
<dbReference type="PROSITE" id="PS50835">
    <property type="entry name" value="IG_LIKE"/>
    <property type="match status" value="3"/>
</dbReference>
<name>A0A9P0TGG7_PIEBR</name>
<evidence type="ECO:0000256" key="13">
    <source>
        <dbReference type="ARBA" id="ARBA00023157"/>
    </source>
</evidence>
<evidence type="ECO:0000256" key="1">
    <source>
        <dbReference type="ARBA" id="ARBA00004173"/>
    </source>
</evidence>
<dbReference type="SMART" id="SM00409">
    <property type="entry name" value="IG"/>
    <property type="match status" value="3"/>
</dbReference>
<dbReference type="InterPro" id="IPR037232">
    <property type="entry name" value="NADH_quin_OxRdtase_su_C/D-like"/>
</dbReference>
<evidence type="ECO:0000256" key="6">
    <source>
        <dbReference type="ARBA" id="ARBA00022475"/>
    </source>
</evidence>
<comment type="subcellular location">
    <subcellularLocation>
        <location evidence="2">Cell membrane</location>
    </subcellularLocation>
    <subcellularLocation>
        <location evidence="1">Mitochondrion</location>
    </subcellularLocation>
</comment>
<evidence type="ECO:0000256" key="4">
    <source>
        <dbReference type="ARBA" id="ARBA00020084"/>
    </source>
</evidence>
<dbReference type="SUPFAM" id="SSF48726">
    <property type="entry name" value="Immunoglobulin"/>
    <property type="match status" value="3"/>
</dbReference>
<keyword evidence="10 17" id="KW-0520">NAD</keyword>
<dbReference type="PANTHER" id="PTHR12231:SF255">
    <property type="entry name" value="DPR-INTERACTING PROTEIN ALPHA, ISOFORM A"/>
    <property type="match status" value="1"/>
</dbReference>
<keyword evidence="14" id="KW-0325">Glycoprotein</keyword>
<dbReference type="Gene3D" id="2.60.40.10">
    <property type="entry name" value="Immunoglobulins"/>
    <property type="match status" value="3"/>
</dbReference>
<dbReference type="FunFam" id="2.60.40.10:FF:000376">
    <property type="entry name" value="CLUMA_CG000981, isoform A"/>
    <property type="match status" value="1"/>
</dbReference>
<feature type="region of interest" description="Disordered" evidence="18">
    <location>
        <begin position="609"/>
        <end position="641"/>
    </location>
</feature>
<evidence type="ECO:0000256" key="10">
    <source>
        <dbReference type="ARBA" id="ARBA00023027"/>
    </source>
</evidence>
<protein>
    <recommendedName>
        <fullName evidence="4">NADH dehydrogenase [ubiquinone] iron-sulfur protein 3, mitochondrial</fullName>
    </recommendedName>
</protein>
<dbReference type="InterPro" id="IPR003598">
    <property type="entry name" value="Ig_sub2"/>
</dbReference>
<evidence type="ECO:0000313" key="20">
    <source>
        <dbReference type="EMBL" id="CAH4031047.1"/>
    </source>
</evidence>
<evidence type="ECO:0000256" key="14">
    <source>
        <dbReference type="ARBA" id="ARBA00023180"/>
    </source>
</evidence>
<dbReference type="InterPro" id="IPR036179">
    <property type="entry name" value="Ig-like_dom_sf"/>
</dbReference>
<evidence type="ECO:0000256" key="3">
    <source>
        <dbReference type="ARBA" id="ARBA00007569"/>
    </source>
</evidence>
<dbReference type="Proteomes" id="UP001152562">
    <property type="component" value="Unassembled WGS sequence"/>
</dbReference>
<gene>
    <name evidence="20" type="ORF">PIBRA_LOCUS7624</name>
</gene>
<dbReference type="InterPro" id="IPR001268">
    <property type="entry name" value="NADH_UbQ_OxRdtase_30kDa_su"/>
</dbReference>
<dbReference type="InterPro" id="IPR051170">
    <property type="entry name" value="Neural/epithelial_adhesion"/>
</dbReference>
<keyword evidence="21" id="KW-1185">Reference proteome</keyword>
<dbReference type="GO" id="GO:0016651">
    <property type="term" value="F:oxidoreductase activity, acting on NAD(P)H"/>
    <property type="evidence" value="ECO:0007669"/>
    <property type="project" value="InterPro"/>
</dbReference>
<evidence type="ECO:0000256" key="17">
    <source>
        <dbReference type="RuleBase" id="RU003456"/>
    </source>
</evidence>
<evidence type="ECO:0000256" key="16">
    <source>
        <dbReference type="ARBA" id="ARBA00049551"/>
    </source>
</evidence>
<dbReference type="PANTHER" id="PTHR12231">
    <property type="entry name" value="CTX-RELATED TYPE I TRANSMEMBRANE PROTEIN"/>
    <property type="match status" value="1"/>
</dbReference>
<dbReference type="FunFam" id="3.30.460.80:FF:000002">
    <property type="entry name" value="NADH dehydrogenase iron-sulfur protein 3, mitochondrial"/>
    <property type="match status" value="1"/>
</dbReference>
<evidence type="ECO:0000259" key="19">
    <source>
        <dbReference type="PROSITE" id="PS50835"/>
    </source>
</evidence>
<keyword evidence="7" id="KW-0732">Signal</keyword>
<keyword evidence="5 17" id="KW-0813">Transport</keyword>
<dbReference type="GO" id="GO:0008137">
    <property type="term" value="F:NADH dehydrogenase (ubiquinone) activity"/>
    <property type="evidence" value="ECO:0007669"/>
    <property type="project" value="UniProtKB-EC"/>
</dbReference>
<feature type="domain" description="Ig-like" evidence="19">
    <location>
        <begin position="406"/>
        <end position="495"/>
    </location>
</feature>
<dbReference type="InterPro" id="IPR020396">
    <property type="entry name" value="NADH_UbQ_OxRdtase_CS"/>
</dbReference>
<dbReference type="Pfam" id="PF07679">
    <property type="entry name" value="I-set"/>
    <property type="match status" value="1"/>
</dbReference>
<comment type="catalytic activity">
    <reaction evidence="16">
        <text>a ubiquinone + NADH + 5 H(+)(in) = a ubiquinol + NAD(+) + 4 H(+)(out)</text>
        <dbReference type="Rhea" id="RHEA:29091"/>
        <dbReference type="Rhea" id="RHEA-COMP:9565"/>
        <dbReference type="Rhea" id="RHEA-COMP:9566"/>
        <dbReference type="ChEBI" id="CHEBI:15378"/>
        <dbReference type="ChEBI" id="CHEBI:16389"/>
        <dbReference type="ChEBI" id="CHEBI:17976"/>
        <dbReference type="ChEBI" id="CHEBI:57540"/>
        <dbReference type="ChEBI" id="CHEBI:57945"/>
        <dbReference type="EC" id="7.1.1.2"/>
    </reaction>
</comment>
<sequence>MNRLAPLFFQVSKTLFKRRIHLNNRILNKCEGEGDVQIGNPFCLKPIEYEARTLCKHDNDRRQRLYEFGLYVAACMPKYVQKIQMQHTDELEILIAPEGFHPVLSFLKLHHNACFSTVSAATAIDVPSREFRFEVAYTVRSLRFAEFVRVKTYTDELTPLESAYSLWHGVNWFEREIYDMFGIIFINHPDLRRILTDYGFQGHPLRKDFPLTGYIEVRYDDELKKLVYEPVEYAQEFRKYQLESPWNYMKNFHEAAVHVEMNIKVQWANTIMCRNQKHSRGSLYLVIIILLGLDSKLAGEAFQPEFVEPIGNLTVPIGRDATFRCLVQNLGGYRVGWVKADTKAIQAIHVHVITNNHRVGVSHNGQTVWNLHIRNVQEDDRGKYMCQINTDPMKSQMGFLDVVVPPDFIAEETSSDVMVPEGGTAKLSCRARGQPRPRIMWRKEDGSDIVIRFSNGSKSKIAVYEDEILTLNKISRSDMGAYLCIASNGVPPSVSKRMVVKVHFHPVIQVPNQLVGAPLGTDVTLECYVESSPRSINYWVRDSNDMVISSSKYEVTTTVLSSFESRMTMVVRAITDNDLGGYKCIAKNSLGEVDGTIRLYGITRNVINNSSPSSKGDDYPTPMEGPDNQFGSAERSDDEDEAVTDIFENITQNHNRSLYESTPNTVQQNARNSEFRQIPDLGRLDFFS</sequence>
<evidence type="ECO:0000256" key="18">
    <source>
        <dbReference type="SAM" id="MobiDB-lite"/>
    </source>
</evidence>
<dbReference type="SUPFAM" id="SSF143243">
    <property type="entry name" value="Nqo5-like"/>
    <property type="match status" value="1"/>
</dbReference>
<evidence type="ECO:0000256" key="9">
    <source>
        <dbReference type="ARBA" id="ARBA00022967"/>
    </source>
</evidence>
<keyword evidence="9 17" id="KW-1278">Translocase</keyword>
<keyword evidence="15" id="KW-0393">Immunoglobulin domain</keyword>
<dbReference type="EMBL" id="CALOZG010000013">
    <property type="protein sequence ID" value="CAH4031047.1"/>
    <property type="molecule type" value="Genomic_DNA"/>
</dbReference>
<evidence type="ECO:0000256" key="12">
    <source>
        <dbReference type="ARBA" id="ARBA00023136"/>
    </source>
</evidence>
<feature type="domain" description="Ig-like" evidence="19">
    <location>
        <begin position="304"/>
        <end position="389"/>
    </location>
</feature>
<dbReference type="Pfam" id="PF00329">
    <property type="entry name" value="Complex1_30kDa"/>
    <property type="match status" value="1"/>
</dbReference>
<comment type="similarity">
    <text evidence="3 17">Belongs to the complex I 30 kDa subunit family.</text>
</comment>
<dbReference type="FunFam" id="2.60.40.10:FF:000328">
    <property type="entry name" value="CLUMA_CG000981, isoform A"/>
    <property type="match status" value="1"/>
</dbReference>
<dbReference type="InterPro" id="IPR013783">
    <property type="entry name" value="Ig-like_fold"/>
</dbReference>
<organism evidence="20 21">
    <name type="scientific">Pieris brassicae</name>
    <name type="common">White butterfly</name>
    <name type="synonym">Large white butterfly</name>
    <dbReference type="NCBI Taxonomy" id="7116"/>
    <lineage>
        <taxon>Eukaryota</taxon>
        <taxon>Metazoa</taxon>
        <taxon>Ecdysozoa</taxon>
        <taxon>Arthropoda</taxon>
        <taxon>Hexapoda</taxon>
        <taxon>Insecta</taxon>
        <taxon>Pterygota</taxon>
        <taxon>Neoptera</taxon>
        <taxon>Endopterygota</taxon>
        <taxon>Lepidoptera</taxon>
        <taxon>Glossata</taxon>
        <taxon>Ditrysia</taxon>
        <taxon>Papilionoidea</taxon>
        <taxon>Pieridae</taxon>
        <taxon>Pierinae</taxon>
        <taxon>Pieris</taxon>
    </lineage>
</organism>
<dbReference type="SMART" id="SM00408">
    <property type="entry name" value="IGc2"/>
    <property type="match status" value="3"/>
</dbReference>
<dbReference type="GO" id="GO:0005886">
    <property type="term" value="C:plasma membrane"/>
    <property type="evidence" value="ECO:0007669"/>
    <property type="project" value="UniProtKB-SubCell"/>
</dbReference>
<keyword evidence="11" id="KW-0830">Ubiquinone</keyword>
<comment type="caution">
    <text evidence="20">The sequence shown here is derived from an EMBL/GenBank/DDBJ whole genome shotgun (WGS) entry which is preliminary data.</text>
</comment>
<evidence type="ECO:0000256" key="2">
    <source>
        <dbReference type="ARBA" id="ARBA00004236"/>
    </source>
</evidence>
<dbReference type="HAMAP" id="MF_01357">
    <property type="entry name" value="NDH1_NuoC"/>
    <property type="match status" value="1"/>
</dbReference>
<dbReference type="AlphaFoldDB" id="A0A9P0TGG7"/>
<evidence type="ECO:0000256" key="15">
    <source>
        <dbReference type="ARBA" id="ARBA00023319"/>
    </source>
</evidence>
<proteinExistence type="inferred from homology"/>
<evidence type="ECO:0000256" key="8">
    <source>
        <dbReference type="ARBA" id="ARBA00022737"/>
    </source>
</evidence>
<dbReference type="GO" id="GO:0005739">
    <property type="term" value="C:mitochondrion"/>
    <property type="evidence" value="ECO:0007669"/>
    <property type="project" value="UniProtKB-SubCell"/>
</dbReference>
<evidence type="ECO:0000256" key="11">
    <source>
        <dbReference type="ARBA" id="ARBA00023075"/>
    </source>
</evidence>
<keyword evidence="12" id="KW-0472">Membrane</keyword>
<dbReference type="PROSITE" id="PS00542">
    <property type="entry name" value="COMPLEX1_30K"/>
    <property type="match status" value="1"/>
</dbReference>